<protein>
    <submittedName>
        <fullName evidence="3">DUF3040 family protein</fullName>
    </submittedName>
</protein>
<feature type="region of interest" description="Disordered" evidence="1">
    <location>
        <begin position="104"/>
        <end position="124"/>
    </location>
</feature>
<gene>
    <name evidence="3" type="ORF">FB388_2697</name>
</gene>
<evidence type="ECO:0000313" key="3">
    <source>
        <dbReference type="EMBL" id="TQM45299.1"/>
    </source>
</evidence>
<dbReference type="AlphaFoldDB" id="A0A543GGU7"/>
<reference evidence="3 4" key="1">
    <citation type="submission" date="2019-06" db="EMBL/GenBank/DDBJ databases">
        <title>Sequencing the genomes of 1000 actinobacteria strains.</title>
        <authorList>
            <person name="Klenk H.-P."/>
        </authorList>
    </citation>
    <scope>NUCLEOTIDE SEQUENCE [LARGE SCALE GENOMIC DNA]</scope>
    <source>
        <strain evidence="3 4">DSM 45511</strain>
    </source>
</reference>
<proteinExistence type="predicted"/>
<dbReference type="OrthoDB" id="9915126at2"/>
<evidence type="ECO:0000256" key="2">
    <source>
        <dbReference type="SAM" id="Phobius"/>
    </source>
</evidence>
<dbReference type="InterPro" id="IPR021401">
    <property type="entry name" value="DUF3040"/>
</dbReference>
<dbReference type="RefSeq" id="WP_142100788.1">
    <property type="nucleotide sequence ID" value="NZ_VFPH01000001.1"/>
</dbReference>
<comment type="caution">
    <text evidence="3">The sequence shown here is derived from an EMBL/GenBank/DDBJ whole genome shotgun (WGS) entry which is preliminary data.</text>
</comment>
<keyword evidence="4" id="KW-1185">Reference proteome</keyword>
<keyword evidence="2" id="KW-0472">Membrane</keyword>
<feature type="transmembrane region" description="Helical" evidence="2">
    <location>
        <begin position="78"/>
        <end position="100"/>
    </location>
</feature>
<dbReference type="Pfam" id="PF11239">
    <property type="entry name" value="DUF3040"/>
    <property type="match status" value="1"/>
</dbReference>
<keyword evidence="2" id="KW-1133">Transmembrane helix</keyword>
<name>A0A543GGU7_9PSEU</name>
<evidence type="ECO:0000313" key="4">
    <source>
        <dbReference type="Proteomes" id="UP000319818"/>
    </source>
</evidence>
<sequence>MPPPPASGPDEPPGLSSREREILAGIENQLDASAPGLAREMARPLTAAPPVPPGVVEAGFGILSLFAVLAVAGLVPGVVWAALAIMASMIVVPWVMLWGFGKLEREPPGDDTQRDDPGWPDTNR</sequence>
<keyword evidence="2" id="KW-0812">Transmembrane</keyword>
<evidence type="ECO:0000256" key="1">
    <source>
        <dbReference type="SAM" id="MobiDB-lite"/>
    </source>
</evidence>
<accession>A0A543GGU7</accession>
<dbReference type="Proteomes" id="UP000319818">
    <property type="component" value="Unassembled WGS sequence"/>
</dbReference>
<feature type="transmembrane region" description="Helical" evidence="2">
    <location>
        <begin position="51"/>
        <end position="72"/>
    </location>
</feature>
<dbReference type="EMBL" id="VFPH01000001">
    <property type="protein sequence ID" value="TQM45299.1"/>
    <property type="molecule type" value="Genomic_DNA"/>
</dbReference>
<organism evidence="3 4">
    <name type="scientific">Pseudonocardia cypriaca</name>
    <dbReference type="NCBI Taxonomy" id="882449"/>
    <lineage>
        <taxon>Bacteria</taxon>
        <taxon>Bacillati</taxon>
        <taxon>Actinomycetota</taxon>
        <taxon>Actinomycetes</taxon>
        <taxon>Pseudonocardiales</taxon>
        <taxon>Pseudonocardiaceae</taxon>
        <taxon>Pseudonocardia</taxon>
    </lineage>
</organism>